<evidence type="ECO:0000313" key="2">
    <source>
        <dbReference type="Proteomes" id="UP000242687"/>
    </source>
</evidence>
<name>A0A2H9VUK8_9SPHI</name>
<dbReference type="OrthoDB" id="789332at2"/>
<accession>A0A2H9VUK8</accession>
<evidence type="ECO:0000313" key="1">
    <source>
        <dbReference type="EMBL" id="PJJ84495.1"/>
    </source>
</evidence>
<dbReference type="EMBL" id="PGFJ01000001">
    <property type="protein sequence ID" value="PJJ84495.1"/>
    <property type="molecule type" value="Genomic_DNA"/>
</dbReference>
<comment type="caution">
    <text evidence="1">The sequence shown here is derived from an EMBL/GenBank/DDBJ whole genome shotgun (WGS) entry which is preliminary data.</text>
</comment>
<keyword evidence="2" id="KW-1185">Reference proteome</keyword>
<sequence length="233" mass="26564">MRYLSLMIIALLFCSCKSNNIEIEGVASGADGGIVTIQDAVGTSLLNQVIKGGKFTAKQLMLPANGYYTLSVQEGNHPRDFEIYLEPGKYNIEVPKEEDRYVKIQTQSIMQQELTAYYNMENEMGQKIRRENAIWVAKMKNSKSDQLTDKEFNFILERVESGRRREYGLHIAAMDMFIKKYPDNIIIPHIISNMDYKRDPMPYLMLYNKLGSAAKNSSEGRQIGLTLQALAKN</sequence>
<dbReference type="Proteomes" id="UP000242687">
    <property type="component" value="Unassembled WGS sequence"/>
</dbReference>
<dbReference type="PROSITE" id="PS51257">
    <property type="entry name" value="PROKAR_LIPOPROTEIN"/>
    <property type="match status" value="1"/>
</dbReference>
<dbReference type="RefSeq" id="WP_100340688.1">
    <property type="nucleotide sequence ID" value="NZ_PGFJ01000001.1"/>
</dbReference>
<reference evidence="1 2" key="1">
    <citation type="submission" date="2017-11" db="EMBL/GenBank/DDBJ databases">
        <title>Genomic Encyclopedia of Archaeal and Bacterial Type Strains, Phase II (KMG-II): From Individual Species to Whole Genera.</title>
        <authorList>
            <person name="Goeker M."/>
        </authorList>
    </citation>
    <scope>NUCLEOTIDE SEQUENCE [LARGE SCALE GENOMIC DNA]</scope>
    <source>
        <strain evidence="1 2">DSM 28175</strain>
    </source>
</reference>
<organism evidence="1 2">
    <name type="scientific">Mucilaginibacter auburnensis</name>
    <dbReference type="NCBI Taxonomy" id="1457233"/>
    <lineage>
        <taxon>Bacteria</taxon>
        <taxon>Pseudomonadati</taxon>
        <taxon>Bacteroidota</taxon>
        <taxon>Sphingobacteriia</taxon>
        <taxon>Sphingobacteriales</taxon>
        <taxon>Sphingobacteriaceae</taxon>
        <taxon>Mucilaginibacter</taxon>
    </lineage>
</organism>
<protein>
    <recommendedName>
        <fullName evidence="3">DUF4369 domain-containing protein</fullName>
    </recommendedName>
</protein>
<dbReference type="AlphaFoldDB" id="A0A2H9VUK8"/>
<proteinExistence type="predicted"/>
<gene>
    <name evidence="1" type="ORF">CLV57_1508</name>
</gene>
<evidence type="ECO:0008006" key="3">
    <source>
        <dbReference type="Google" id="ProtNLM"/>
    </source>
</evidence>